<dbReference type="InterPro" id="IPR036872">
    <property type="entry name" value="CH_dom_sf"/>
</dbReference>
<dbReference type="EMBL" id="NEVH01006723">
    <property type="protein sequence ID" value="PNF37014.1"/>
    <property type="molecule type" value="Genomic_DNA"/>
</dbReference>
<dbReference type="PROSITE" id="PS50021">
    <property type="entry name" value="CH"/>
    <property type="match status" value="1"/>
</dbReference>
<feature type="compositionally biased region" description="Low complexity" evidence="4">
    <location>
        <begin position="1097"/>
        <end position="1116"/>
    </location>
</feature>
<evidence type="ECO:0000256" key="2">
    <source>
        <dbReference type="ARBA" id="ARBA00023054"/>
    </source>
</evidence>
<dbReference type="SUPFAM" id="SSF47576">
    <property type="entry name" value="Calponin-homology domain, CH-domain"/>
    <property type="match status" value="1"/>
</dbReference>
<dbReference type="Gene3D" id="1.10.418.10">
    <property type="entry name" value="Calponin-like domain"/>
    <property type="match status" value="1"/>
</dbReference>
<dbReference type="OrthoDB" id="10017054at2759"/>
<feature type="region of interest" description="Disordered" evidence="4">
    <location>
        <begin position="885"/>
        <end position="910"/>
    </location>
</feature>
<name>A0A2J7R858_9NEOP</name>
<evidence type="ECO:0000256" key="4">
    <source>
        <dbReference type="SAM" id="MobiDB-lite"/>
    </source>
</evidence>
<feature type="compositionally biased region" description="Low complexity" evidence="4">
    <location>
        <begin position="1147"/>
        <end position="1163"/>
    </location>
</feature>
<dbReference type="FunCoup" id="A0A2J7R858">
    <property type="interactions" value="557"/>
</dbReference>
<feature type="region of interest" description="Disordered" evidence="4">
    <location>
        <begin position="1003"/>
        <end position="1035"/>
    </location>
</feature>
<dbReference type="Proteomes" id="UP000235965">
    <property type="component" value="Unassembled WGS sequence"/>
</dbReference>
<evidence type="ECO:0000313" key="7">
    <source>
        <dbReference type="Proteomes" id="UP000235965"/>
    </source>
</evidence>
<dbReference type="PANTHER" id="PTHR23167">
    <property type="entry name" value="CALPONIN HOMOLOGY DOMAIN-CONTAINING PROTEIN DDB_G0272472-RELATED"/>
    <property type="match status" value="1"/>
</dbReference>
<evidence type="ECO:0000259" key="5">
    <source>
        <dbReference type="PROSITE" id="PS50021"/>
    </source>
</evidence>
<keyword evidence="2 3" id="KW-0175">Coiled coil</keyword>
<protein>
    <recommendedName>
        <fullName evidence="5">Calponin-homology (CH) domain-containing protein</fullName>
    </recommendedName>
</protein>
<reference evidence="6 7" key="1">
    <citation type="submission" date="2017-12" db="EMBL/GenBank/DDBJ databases">
        <title>Hemimetabolous genomes reveal molecular basis of termite eusociality.</title>
        <authorList>
            <person name="Harrison M.C."/>
            <person name="Jongepier E."/>
            <person name="Robertson H.M."/>
            <person name="Arning N."/>
            <person name="Bitard-Feildel T."/>
            <person name="Chao H."/>
            <person name="Childers C.P."/>
            <person name="Dinh H."/>
            <person name="Doddapaneni H."/>
            <person name="Dugan S."/>
            <person name="Gowin J."/>
            <person name="Greiner C."/>
            <person name="Han Y."/>
            <person name="Hu H."/>
            <person name="Hughes D.S.T."/>
            <person name="Huylmans A.-K."/>
            <person name="Kemena C."/>
            <person name="Kremer L.P.M."/>
            <person name="Lee S.L."/>
            <person name="Lopez-Ezquerra A."/>
            <person name="Mallet L."/>
            <person name="Monroy-Kuhn J.M."/>
            <person name="Moser A."/>
            <person name="Murali S.C."/>
            <person name="Muzny D.M."/>
            <person name="Otani S."/>
            <person name="Piulachs M.-D."/>
            <person name="Poelchau M."/>
            <person name="Qu J."/>
            <person name="Schaub F."/>
            <person name="Wada-Katsumata A."/>
            <person name="Worley K.C."/>
            <person name="Xie Q."/>
            <person name="Ylla G."/>
            <person name="Poulsen M."/>
            <person name="Gibbs R.A."/>
            <person name="Schal C."/>
            <person name="Richards S."/>
            <person name="Belles X."/>
            <person name="Korb J."/>
            <person name="Bornberg-Bauer E."/>
        </authorList>
    </citation>
    <scope>NUCLEOTIDE SEQUENCE [LARGE SCALE GENOMIC DNA]</scope>
    <source>
        <tissue evidence="6">Whole body</tissue>
    </source>
</reference>
<feature type="coiled-coil region" evidence="3">
    <location>
        <begin position="611"/>
        <end position="645"/>
    </location>
</feature>
<feature type="coiled-coil region" evidence="3">
    <location>
        <begin position="332"/>
        <end position="585"/>
    </location>
</feature>
<accession>A0A2J7R858</accession>
<feature type="domain" description="Calponin-homology (CH)" evidence="5">
    <location>
        <begin position="1225"/>
        <end position="1330"/>
    </location>
</feature>
<keyword evidence="7" id="KW-1185">Reference proteome</keyword>
<feature type="compositionally biased region" description="Polar residues" evidence="4">
    <location>
        <begin position="1016"/>
        <end position="1033"/>
    </location>
</feature>
<comment type="similarity">
    <text evidence="1">Belongs to the cytospin-A family.</text>
</comment>
<dbReference type="InterPro" id="IPR001715">
    <property type="entry name" value="CH_dom"/>
</dbReference>
<feature type="region of interest" description="Disordered" evidence="4">
    <location>
        <begin position="1"/>
        <end position="114"/>
    </location>
</feature>
<feature type="region of interest" description="Disordered" evidence="4">
    <location>
        <begin position="1091"/>
        <end position="1168"/>
    </location>
</feature>
<feature type="coiled-coil region" evidence="3">
    <location>
        <begin position="267"/>
        <end position="304"/>
    </location>
</feature>
<feature type="compositionally biased region" description="Basic and acidic residues" evidence="4">
    <location>
        <begin position="898"/>
        <end position="910"/>
    </location>
</feature>
<dbReference type="FunFam" id="1.10.418.10:FF:000020">
    <property type="entry name" value="Cytospin-A isoform 1"/>
    <property type="match status" value="1"/>
</dbReference>
<feature type="compositionally biased region" description="Low complexity" evidence="4">
    <location>
        <begin position="72"/>
        <end position="89"/>
    </location>
</feature>
<dbReference type="CDD" id="cd21199">
    <property type="entry name" value="CH_CYTS"/>
    <property type="match status" value="1"/>
</dbReference>
<gene>
    <name evidence="6" type="ORF">B7P43_G08061</name>
</gene>
<feature type="compositionally biased region" description="Polar residues" evidence="4">
    <location>
        <begin position="1132"/>
        <end position="1146"/>
    </location>
</feature>
<evidence type="ECO:0000256" key="3">
    <source>
        <dbReference type="SAM" id="Coils"/>
    </source>
</evidence>
<dbReference type="InParanoid" id="A0A2J7R858"/>
<organism evidence="6 7">
    <name type="scientific">Cryptotermes secundus</name>
    <dbReference type="NCBI Taxonomy" id="105785"/>
    <lineage>
        <taxon>Eukaryota</taxon>
        <taxon>Metazoa</taxon>
        <taxon>Ecdysozoa</taxon>
        <taxon>Arthropoda</taxon>
        <taxon>Hexapoda</taxon>
        <taxon>Insecta</taxon>
        <taxon>Pterygota</taxon>
        <taxon>Neoptera</taxon>
        <taxon>Polyneoptera</taxon>
        <taxon>Dictyoptera</taxon>
        <taxon>Blattodea</taxon>
        <taxon>Blattoidea</taxon>
        <taxon>Termitoidae</taxon>
        <taxon>Kalotermitidae</taxon>
        <taxon>Cryptotermitinae</taxon>
        <taxon>Cryptotermes</taxon>
    </lineage>
</organism>
<sequence length="1331" mass="147265">MRAASSARLKASTSSSSSTLTARAASRPSAPPSRLRGGTSVNSRGKTPRVVGRTPPVSRLLRQGPGGGGKGLHQNGKRGATPHQQQQQQPLRGAGSVSSLDSKHHKVSSSSKSVDGAMVELETVQQELERITQEKLALEDKVMELTKYEGEVMALRSEVQKLQDQQTELEQLNAENSSLRARLHNVAHSPLSDSEKEQLLLATTGRQHSSAPASMMATDLQGDITLADTSCSTPDWDKQSNSSLSEVSVACLQDRIMQMEETHYSTNEELQATLQELADLQVQLTELQADNERLTEEKSVLLESLCRQTEKLEDSRTKVDTLQELLLHHDQVECCTEREQKLVELLKSAQEERESLLLKLEDLTSQLTDLRQSADLQAEDAGRLADTVRLLESTVDATHAERKQLDQELALAKEESSSRSIEISRLTTLLDNARAKIEELEQARELGDKTELDELLDNARKEKDALESQVALLQEQLSRSQCETARLRDQLVHLQEECKVMRNNAKSAVSDLEYQCSMVLQEKQQLTGELQVLQETVAELQVQCQCHLEDKRQLKAVLSETQRHLGDVEHRLAEQEQALANEKRLRSKECTEWDQFQSDLLMTVRVANDFKTEAQQELEKLVLENKSLRDKLRGLEAQIDKLKGQLHVSFGAKLAQECAPTQSSIGIRRGRPHMSSQPLSAGSLPNLTLLTESKKWPELSHCTSEAHSLVGLCLVHEACEHDEQNNVESACSKKQAGSSEAHVSSYTSDPTPLHFQFGSDERNVSNVDQPDSSGRIGVANSDSLLLQEGDNVNDEIEMCDVRVAKSKLHVFSNSDPNLFYSWEAESARNCQSLSSPDVTLSSSVPNFVLLFENGKSRKKNEFTPLKLKSNAFSWKTDRGTTFPSLPGFFKPGNSSDQSRYKPMSESEESKEKLRLEEDLFRAPKSYHVTEPTDQDCGTLTAVDSPSTAVIPRSRGTAQTQGIRPQGQLEAANKQSLYDIKWSFPESIKKSCSRIAKFALSSPLNNERQQLPHLSRPRSSPAHTSSQKHPTVVSSGPAVATQFPVVTTDSSSSLITSVQQEMAAVRRQHKAGVSRQDSRLSVKSLIESIENATKQAKAGPGSRSSSTSSLSSIASGAPPTPTSPRRRLATEPLDSTTKTPLRDQQQANNQVNNSGTNSSSTISNKLQPLRKNTLADKTSLTHDEDVSAPSPVSILTNRTMDLVHRNSYGDLSERKDPLSALVKNGGSKRNALLKWCQNKTVGYRNIDITNFSSSWNDGLALCAILHSYLPERVPYDSLTPSEKRRNFTIAFAAAESVGIPTTLNVTDMIQLERPDWQQVMAYVTAIYKHFET</sequence>
<feature type="coiled-coil region" evidence="3">
    <location>
        <begin position="114"/>
        <end position="189"/>
    </location>
</feature>
<comment type="caution">
    <text evidence="6">The sequence shown here is derived from an EMBL/GenBank/DDBJ whole genome shotgun (WGS) entry which is preliminary data.</text>
</comment>
<feature type="compositionally biased region" description="Low complexity" evidence="4">
    <location>
        <begin position="1"/>
        <end position="36"/>
    </location>
</feature>
<dbReference type="Pfam" id="PF00307">
    <property type="entry name" value="CH"/>
    <property type="match status" value="1"/>
</dbReference>
<dbReference type="SMART" id="SM00033">
    <property type="entry name" value="CH"/>
    <property type="match status" value="1"/>
</dbReference>
<evidence type="ECO:0000313" key="6">
    <source>
        <dbReference type="EMBL" id="PNF37014.1"/>
    </source>
</evidence>
<proteinExistence type="inferred from homology"/>
<evidence type="ECO:0000256" key="1">
    <source>
        <dbReference type="ARBA" id="ARBA00009452"/>
    </source>
</evidence>
<dbReference type="PANTHER" id="PTHR23167:SF69">
    <property type="entry name" value="FI18193P1"/>
    <property type="match status" value="1"/>
</dbReference>
<dbReference type="InterPro" id="IPR050540">
    <property type="entry name" value="F-actin_Monoox_Mical"/>
</dbReference>